<name>A0ABR3VSB9_9PEZI</name>
<keyword evidence="2" id="KW-1185">Reference proteome</keyword>
<dbReference type="Proteomes" id="UP001586593">
    <property type="component" value="Unassembled WGS sequence"/>
</dbReference>
<protein>
    <submittedName>
        <fullName evidence="1">Uncharacterized protein</fullName>
    </submittedName>
</protein>
<accession>A0ABR3VSB9</accession>
<dbReference type="EMBL" id="JAZHXJ010001638">
    <property type="protein sequence ID" value="KAL1844541.1"/>
    <property type="molecule type" value="Genomic_DNA"/>
</dbReference>
<evidence type="ECO:0000313" key="1">
    <source>
        <dbReference type="EMBL" id="KAL1844541.1"/>
    </source>
</evidence>
<comment type="caution">
    <text evidence="1">The sequence shown here is derived from an EMBL/GenBank/DDBJ whole genome shotgun (WGS) entry which is preliminary data.</text>
</comment>
<proteinExistence type="predicted"/>
<evidence type="ECO:0000313" key="2">
    <source>
        <dbReference type="Proteomes" id="UP001586593"/>
    </source>
</evidence>
<organism evidence="1 2">
    <name type="scientific">Phialemonium thermophilum</name>
    <dbReference type="NCBI Taxonomy" id="223376"/>
    <lineage>
        <taxon>Eukaryota</taxon>
        <taxon>Fungi</taxon>
        <taxon>Dikarya</taxon>
        <taxon>Ascomycota</taxon>
        <taxon>Pezizomycotina</taxon>
        <taxon>Sordariomycetes</taxon>
        <taxon>Sordariomycetidae</taxon>
        <taxon>Cephalothecales</taxon>
        <taxon>Cephalothecaceae</taxon>
        <taxon>Phialemonium</taxon>
    </lineage>
</organism>
<sequence>MISVPTSRSPAAFTTCHFQTHGQGMKLWSRLLWEQQMDTVCHGLRALQQEPSSRCSNITADKHDVHRNALLAPPPPLPTRLPPSFNGPVAGSSPPRTGTHRLVLLPRGIVVHPRIKAVVQMGGGRTTIQSSGCSGLLRLLFYRGTAVKEDIRGEHDNAGS</sequence>
<gene>
    <name evidence="1" type="ORF">VTK73DRAFT_2330</name>
</gene>
<reference evidence="1 2" key="1">
    <citation type="journal article" date="2024" name="Commun. Biol.">
        <title>Comparative genomic analysis of thermophilic fungi reveals convergent evolutionary adaptations and gene losses.</title>
        <authorList>
            <person name="Steindorff A.S."/>
            <person name="Aguilar-Pontes M.V."/>
            <person name="Robinson A.J."/>
            <person name="Andreopoulos B."/>
            <person name="LaButti K."/>
            <person name="Kuo A."/>
            <person name="Mondo S."/>
            <person name="Riley R."/>
            <person name="Otillar R."/>
            <person name="Haridas S."/>
            <person name="Lipzen A."/>
            <person name="Grimwood J."/>
            <person name="Schmutz J."/>
            <person name="Clum A."/>
            <person name="Reid I.D."/>
            <person name="Moisan M.C."/>
            <person name="Butler G."/>
            <person name="Nguyen T.T.M."/>
            <person name="Dewar K."/>
            <person name="Conant G."/>
            <person name="Drula E."/>
            <person name="Henrissat B."/>
            <person name="Hansel C."/>
            <person name="Singer S."/>
            <person name="Hutchinson M.I."/>
            <person name="de Vries R.P."/>
            <person name="Natvig D.O."/>
            <person name="Powell A.J."/>
            <person name="Tsang A."/>
            <person name="Grigoriev I.V."/>
        </authorList>
    </citation>
    <scope>NUCLEOTIDE SEQUENCE [LARGE SCALE GENOMIC DNA]</scope>
    <source>
        <strain evidence="1 2">ATCC 24622</strain>
    </source>
</reference>